<dbReference type="AlphaFoldDB" id="A0A0E9VMJ6"/>
<sequence>MRHSAVTHSTVNVFVFTYSRLARTVCKVILNVYHQLKWQKILSHPDLISDQSFQSTVSVTVYFKFIKTRLLMNLFLMHGYQ</sequence>
<organism evidence="1">
    <name type="scientific">Anguilla anguilla</name>
    <name type="common">European freshwater eel</name>
    <name type="synonym">Muraena anguilla</name>
    <dbReference type="NCBI Taxonomy" id="7936"/>
    <lineage>
        <taxon>Eukaryota</taxon>
        <taxon>Metazoa</taxon>
        <taxon>Chordata</taxon>
        <taxon>Craniata</taxon>
        <taxon>Vertebrata</taxon>
        <taxon>Euteleostomi</taxon>
        <taxon>Actinopterygii</taxon>
        <taxon>Neopterygii</taxon>
        <taxon>Teleostei</taxon>
        <taxon>Anguilliformes</taxon>
        <taxon>Anguillidae</taxon>
        <taxon>Anguilla</taxon>
    </lineage>
</organism>
<name>A0A0E9VMJ6_ANGAN</name>
<reference evidence="1" key="1">
    <citation type="submission" date="2014-11" db="EMBL/GenBank/DDBJ databases">
        <authorList>
            <person name="Amaro Gonzalez C."/>
        </authorList>
    </citation>
    <scope>NUCLEOTIDE SEQUENCE</scope>
</reference>
<dbReference type="EMBL" id="GBXM01029233">
    <property type="protein sequence ID" value="JAH79344.1"/>
    <property type="molecule type" value="Transcribed_RNA"/>
</dbReference>
<protein>
    <submittedName>
        <fullName evidence="1">Uncharacterized protein</fullName>
    </submittedName>
</protein>
<accession>A0A0E9VMJ6</accession>
<reference evidence="1" key="2">
    <citation type="journal article" date="2015" name="Fish Shellfish Immunol.">
        <title>Early steps in the European eel (Anguilla anguilla)-Vibrio vulnificus interaction in the gills: Role of the RtxA13 toxin.</title>
        <authorList>
            <person name="Callol A."/>
            <person name="Pajuelo D."/>
            <person name="Ebbesson L."/>
            <person name="Teles M."/>
            <person name="MacKenzie S."/>
            <person name="Amaro C."/>
        </authorList>
    </citation>
    <scope>NUCLEOTIDE SEQUENCE</scope>
</reference>
<proteinExistence type="predicted"/>
<evidence type="ECO:0000313" key="1">
    <source>
        <dbReference type="EMBL" id="JAH79344.1"/>
    </source>
</evidence>